<dbReference type="EMBL" id="FOUM01000004">
    <property type="protein sequence ID" value="SFM37300.1"/>
    <property type="molecule type" value="Genomic_DNA"/>
</dbReference>
<protein>
    <submittedName>
        <fullName evidence="1">Iron complex outermembrane recepter protein</fullName>
    </submittedName>
</protein>
<name>A0A1I4QCD8_9BACE</name>
<evidence type="ECO:0000313" key="1">
    <source>
        <dbReference type="EMBL" id="SFM37300.1"/>
    </source>
</evidence>
<accession>A0A1I4QCD8</accession>
<dbReference type="Proteomes" id="UP000183766">
    <property type="component" value="Unassembled WGS sequence"/>
</dbReference>
<proteinExistence type="predicted"/>
<organism evidence="1 2">
    <name type="scientific">Bacteroides xylanisolvens</name>
    <dbReference type="NCBI Taxonomy" id="371601"/>
    <lineage>
        <taxon>Bacteria</taxon>
        <taxon>Pseudomonadati</taxon>
        <taxon>Bacteroidota</taxon>
        <taxon>Bacteroidia</taxon>
        <taxon>Bacteroidales</taxon>
        <taxon>Bacteroidaceae</taxon>
        <taxon>Bacteroides</taxon>
    </lineage>
</organism>
<gene>
    <name evidence="1" type="ORF">SAMN05216250_10443</name>
</gene>
<dbReference type="AlphaFoldDB" id="A0A1I4QCD8"/>
<reference evidence="1 2" key="1">
    <citation type="submission" date="2016-10" db="EMBL/GenBank/DDBJ databases">
        <authorList>
            <person name="de Groot N.N."/>
        </authorList>
    </citation>
    <scope>NUCLEOTIDE SEQUENCE [LARGE SCALE GENOMIC DNA]</scope>
    <source>
        <strain evidence="1 2">NLAE-zl-C202</strain>
    </source>
</reference>
<sequence length="84" mass="9874">MSPADQSVRKQLPYVPKYSPSLTGRLSWGTWAFLYKWAFYSECFTMSSNDYTLTGDLPRYFMSNILFEKKLLLKPMDVQLKFAQ</sequence>
<evidence type="ECO:0000313" key="2">
    <source>
        <dbReference type="Proteomes" id="UP000183766"/>
    </source>
</evidence>